<keyword evidence="2" id="KW-0812">Transmembrane</keyword>
<evidence type="ECO:0000256" key="2">
    <source>
        <dbReference type="SAM" id="Phobius"/>
    </source>
</evidence>
<keyword evidence="2" id="KW-0472">Membrane</keyword>
<name>A0A830HDY3_9CHLO</name>
<reference evidence="3" key="1">
    <citation type="submission" date="2020-10" db="EMBL/GenBank/DDBJ databases">
        <title>Unveiling of a novel bifunctional photoreceptor, Dualchrome1, isolated from a cosmopolitan green alga.</title>
        <authorList>
            <person name="Suzuki S."/>
            <person name="Kawachi M."/>
        </authorList>
    </citation>
    <scope>NUCLEOTIDE SEQUENCE</scope>
    <source>
        <strain evidence="3">NIES 2893</strain>
    </source>
</reference>
<dbReference type="EMBL" id="BNJQ01000008">
    <property type="protein sequence ID" value="GHP04723.1"/>
    <property type="molecule type" value="Genomic_DNA"/>
</dbReference>
<gene>
    <name evidence="3" type="ORF">PPROV_000347600</name>
</gene>
<comment type="caution">
    <text evidence="3">The sequence shown here is derived from an EMBL/GenBank/DDBJ whole genome shotgun (WGS) entry which is preliminary data.</text>
</comment>
<feature type="transmembrane region" description="Helical" evidence="2">
    <location>
        <begin position="12"/>
        <end position="36"/>
    </location>
</feature>
<keyword evidence="4" id="KW-1185">Reference proteome</keyword>
<sequence>MALPGLLCFAPWVTWLNNWVGLATLLIVLLTPPLLLNLRRRLLPLFGGAGGRRRRRRRRGDSDDDDDDNTTTWSVRRYRRYDVALARFRAAFPNAPEDEFIALVHDTAECYGMSEEEVVGEISGRRQLYFDDDGHWSTDAMGTEYLAQRAFRAAIKNLKKNAKFVFQVRREDETLETTQAPIFHSIHDAEKERRWRGQIAAMLDKCSLIDGTIGDYASRPEGNHDPRITPDPSANFVLKNKFLLSRVAYEYAPGRLDEFHSAVHRAASHHGVAIERIVLVLTTPFYISHLPWHILVYTRG</sequence>
<protein>
    <submittedName>
        <fullName evidence="3">Uncharacterized protein</fullName>
    </submittedName>
</protein>
<dbReference type="Proteomes" id="UP000660262">
    <property type="component" value="Unassembled WGS sequence"/>
</dbReference>
<accession>A0A830HDY3</accession>
<keyword evidence="2" id="KW-1133">Transmembrane helix</keyword>
<evidence type="ECO:0000256" key="1">
    <source>
        <dbReference type="SAM" id="MobiDB-lite"/>
    </source>
</evidence>
<organism evidence="3 4">
    <name type="scientific">Pycnococcus provasolii</name>
    <dbReference type="NCBI Taxonomy" id="41880"/>
    <lineage>
        <taxon>Eukaryota</taxon>
        <taxon>Viridiplantae</taxon>
        <taxon>Chlorophyta</taxon>
        <taxon>Pseudoscourfieldiophyceae</taxon>
        <taxon>Pseudoscourfieldiales</taxon>
        <taxon>Pycnococcaceae</taxon>
        <taxon>Pycnococcus</taxon>
    </lineage>
</organism>
<feature type="region of interest" description="Disordered" evidence="1">
    <location>
        <begin position="50"/>
        <end position="69"/>
    </location>
</feature>
<proteinExistence type="predicted"/>
<evidence type="ECO:0000313" key="4">
    <source>
        <dbReference type="Proteomes" id="UP000660262"/>
    </source>
</evidence>
<evidence type="ECO:0000313" key="3">
    <source>
        <dbReference type="EMBL" id="GHP04723.1"/>
    </source>
</evidence>
<dbReference type="AlphaFoldDB" id="A0A830HDY3"/>